<dbReference type="EMBL" id="BSDE01000006">
    <property type="protein sequence ID" value="GLH74387.1"/>
    <property type="molecule type" value="Genomic_DNA"/>
</dbReference>
<keyword evidence="7 11" id="KW-0547">Nucleotide-binding</keyword>
<keyword evidence="6 11" id="KW-0548">Nucleotidyltransferase</keyword>
<dbReference type="PANTHER" id="PTHR39321">
    <property type="entry name" value="NICOTINATE-NUCLEOTIDE ADENYLYLTRANSFERASE-RELATED"/>
    <property type="match status" value="1"/>
</dbReference>
<comment type="similarity">
    <text evidence="3 11">Belongs to the NadD family.</text>
</comment>
<protein>
    <recommendedName>
        <fullName evidence="11">Probable nicotinate-nucleotide adenylyltransferase</fullName>
        <ecNumber evidence="11">2.7.7.18</ecNumber>
    </recommendedName>
    <alternativeName>
        <fullName evidence="11">Deamido-NAD(+) diphosphorylase</fullName>
    </alternativeName>
    <alternativeName>
        <fullName evidence="11">Deamido-NAD(+) pyrophosphorylase</fullName>
    </alternativeName>
    <alternativeName>
        <fullName evidence="11">Nicotinate mononucleotide adenylyltransferase</fullName>
        <shortName evidence="11">NaMN adenylyltransferase</shortName>
    </alternativeName>
</protein>
<feature type="domain" description="Cytidyltransferase-like" evidence="13">
    <location>
        <begin position="5"/>
        <end position="152"/>
    </location>
</feature>
<evidence type="ECO:0000256" key="4">
    <source>
        <dbReference type="ARBA" id="ARBA00022642"/>
    </source>
</evidence>
<comment type="catalytic activity">
    <reaction evidence="10 11">
        <text>nicotinate beta-D-ribonucleotide + ATP + H(+) = deamido-NAD(+) + diphosphate</text>
        <dbReference type="Rhea" id="RHEA:22860"/>
        <dbReference type="ChEBI" id="CHEBI:15378"/>
        <dbReference type="ChEBI" id="CHEBI:30616"/>
        <dbReference type="ChEBI" id="CHEBI:33019"/>
        <dbReference type="ChEBI" id="CHEBI:57502"/>
        <dbReference type="ChEBI" id="CHEBI:58437"/>
        <dbReference type="EC" id="2.7.7.18"/>
    </reaction>
</comment>
<dbReference type="Gene3D" id="3.40.50.620">
    <property type="entry name" value="HUPs"/>
    <property type="match status" value="1"/>
</dbReference>
<dbReference type="NCBIfam" id="TIGR00482">
    <property type="entry name" value="nicotinate (nicotinamide) nucleotide adenylyltransferase"/>
    <property type="match status" value="1"/>
</dbReference>
<comment type="pathway">
    <text evidence="2 11">Cofactor biosynthesis; NAD(+) biosynthesis; deamido-NAD(+) from nicotinate D-ribonucleotide: step 1/1.</text>
</comment>
<evidence type="ECO:0000256" key="2">
    <source>
        <dbReference type="ARBA" id="ARBA00005019"/>
    </source>
</evidence>
<dbReference type="InterPro" id="IPR005248">
    <property type="entry name" value="NadD/NMNAT"/>
</dbReference>
<evidence type="ECO:0000256" key="5">
    <source>
        <dbReference type="ARBA" id="ARBA00022679"/>
    </source>
</evidence>
<dbReference type="HAMAP" id="MF_00244">
    <property type="entry name" value="NaMN_adenylyltr"/>
    <property type="match status" value="1"/>
</dbReference>
<dbReference type="InterPro" id="IPR004821">
    <property type="entry name" value="Cyt_trans-like"/>
</dbReference>
<dbReference type="Pfam" id="PF01467">
    <property type="entry name" value="CTP_transf_like"/>
    <property type="match status" value="1"/>
</dbReference>
<dbReference type="Proteomes" id="UP001165069">
    <property type="component" value="Unassembled WGS sequence"/>
</dbReference>
<evidence type="ECO:0000256" key="9">
    <source>
        <dbReference type="ARBA" id="ARBA00023027"/>
    </source>
</evidence>
<dbReference type="InterPro" id="IPR014729">
    <property type="entry name" value="Rossmann-like_a/b/a_fold"/>
</dbReference>
<gene>
    <name evidence="11 14" type="primary">nadD</name>
    <name evidence="14" type="ORF">GETHLI_28890</name>
</gene>
<keyword evidence="15" id="KW-1185">Reference proteome</keyword>
<evidence type="ECO:0000259" key="13">
    <source>
        <dbReference type="Pfam" id="PF01467"/>
    </source>
</evidence>
<evidence type="ECO:0000256" key="12">
    <source>
        <dbReference type="SAM" id="MobiDB-lite"/>
    </source>
</evidence>
<evidence type="ECO:0000256" key="8">
    <source>
        <dbReference type="ARBA" id="ARBA00022840"/>
    </source>
</evidence>
<keyword evidence="4 11" id="KW-0662">Pyridine nucleotide biosynthesis</keyword>
<dbReference type="GO" id="GO:0016779">
    <property type="term" value="F:nucleotidyltransferase activity"/>
    <property type="evidence" value="ECO:0007669"/>
    <property type="project" value="UniProtKB-KW"/>
</dbReference>
<evidence type="ECO:0000313" key="14">
    <source>
        <dbReference type="EMBL" id="GLH74387.1"/>
    </source>
</evidence>
<dbReference type="CDD" id="cd02165">
    <property type="entry name" value="NMNAT"/>
    <property type="match status" value="1"/>
</dbReference>
<evidence type="ECO:0000256" key="10">
    <source>
        <dbReference type="ARBA" id="ARBA00048721"/>
    </source>
</evidence>
<dbReference type="RefSeq" id="WP_285576635.1">
    <property type="nucleotide sequence ID" value="NZ_BSDE01000006.1"/>
</dbReference>
<evidence type="ECO:0000256" key="7">
    <source>
        <dbReference type="ARBA" id="ARBA00022741"/>
    </source>
</evidence>
<organism evidence="14 15">
    <name type="scientific">Geothrix limicola</name>
    <dbReference type="NCBI Taxonomy" id="2927978"/>
    <lineage>
        <taxon>Bacteria</taxon>
        <taxon>Pseudomonadati</taxon>
        <taxon>Acidobacteriota</taxon>
        <taxon>Holophagae</taxon>
        <taxon>Holophagales</taxon>
        <taxon>Holophagaceae</taxon>
        <taxon>Geothrix</taxon>
    </lineage>
</organism>
<evidence type="ECO:0000256" key="3">
    <source>
        <dbReference type="ARBA" id="ARBA00009014"/>
    </source>
</evidence>
<keyword evidence="8 11" id="KW-0067">ATP-binding</keyword>
<evidence type="ECO:0000256" key="1">
    <source>
        <dbReference type="ARBA" id="ARBA00002324"/>
    </source>
</evidence>
<dbReference type="PANTHER" id="PTHR39321:SF3">
    <property type="entry name" value="PHOSPHOPANTETHEINE ADENYLYLTRANSFERASE"/>
    <property type="match status" value="1"/>
</dbReference>
<evidence type="ECO:0000313" key="15">
    <source>
        <dbReference type="Proteomes" id="UP001165069"/>
    </source>
</evidence>
<dbReference type="SUPFAM" id="SSF52374">
    <property type="entry name" value="Nucleotidylyl transferase"/>
    <property type="match status" value="1"/>
</dbReference>
<sequence length="204" mass="22020">MRIGLLGGAFNPPHEGHLKLAKLALDHLDLDELRFVPTALSPHKPDPGGPGAEARLRLLSEALEGFDRRCKIESVELERGGTSYTVDTLETLSAREPDAAWILIMGSDQLPGLPGWRCPERIFELASAAVALRPGAPFQAPEVRGLRPVPAWSGRPGELVALPATELDLASSDLRTRLQAAPHEDPGGLPPQVLGTIRSENLYR</sequence>
<accession>A0ABQ5QIH9</accession>
<proteinExistence type="inferred from homology"/>
<reference evidence="14 15" key="1">
    <citation type="journal article" date="2023" name="Antonie Van Leeuwenhoek">
        <title>Mesoterricola silvestris gen. nov., sp. nov., Mesoterricola sediminis sp. nov., Geothrix oryzae sp. nov., Geothrix edaphica sp. nov., Geothrix rubra sp. nov., and Geothrix limicola sp. nov., six novel members of Acidobacteriota isolated from soils.</title>
        <authorList>
            <person name="Itoh H."/>
            <person name="Sugisawa Y."/>
            <person name="Mise K."/>
            <person name="Xu Z."/>
            <person name="Kuniyasu M."/>
            <person name="Ushijima N."/>
            <person name="Kawano K."/>
            <person name="Kobayashi E."/>
            <person name="Shiratori Y."/>
            <person name="Masuda Y."/>
            <person name="Senoo K."/>
        </authorList>
    </citation>
    <scope>NUCLEOTIDE SEQUENCE [LARGE SCALE GENOMIC DNA]</scope>
    <source>
        <strain evidence="14 15">Red804</strain>
    </source>
</reference>
<comment type="function">
    <text evidence="1 11">Catalyzes the reversible adenylation of nicotinate mononucleotide (NaMN) to nicotinic acid adenine dinucleotide (NaAD).</text>
</comment>
<evidence type="ECO:0000256" key="6">
    <source>
        <dbReference type="ARBA" id="ARBA00022695"/>
    </source>
</evidence>
<name>A0ABQ5QIH9_9BACT</name>
<keyword evidence="5 11" id="KW-0808">Transferase</keyword>
<evidence type="ECO:0000256" key="11">
    <source>
        <dbReference type="HAMAP-Rule" id="MF_00244"/>
    </source>
</evidence>
<dbReference type="EC" id="2.7.7.18" evidence="11"/>
<feature type="region of interest" description="Disordered" evidence="12">
    <location>
        <begin position="180"/>
        <end position="204"/>
    </location>
</feature>
<keyword evidence="9 11" id="KW-0520">NAD</keyword>
<comment type="caution">
    <text evidence="14">The sequence shown here is derived from an EMBL/GenBank/DDBJ whole genome shotgun (WGS) entry which is preliminary data.</text>
</comment>